<evidence type="ECO:0000256" key="4">
    <source>
        <dbReference type="ARBA" id="ARBA00022833"/>
    </source>
</evidence>
<evidence type="ECO:0000256" key="3">
    <source>
        <dbReference type="ARBA" id="ARBA00022801"/>
    </source>
</evidence>
<dbReference type="GO" id="GO:0046872">
    <property type="term" value="F:metal ion binding"/>
    <property type="evidence" value="ECO:0007669"/>
    <property type="project" value="InterPro"/>
</dbReference>
<protein>
    <recommendedName>
        <fullName evidence="6">Peptidase M16 N-terminal domain-containing protein</fullName>
    </recommendedName>
</protein>
<dbReference type="GO" id="GO:0008237">
    <property type="term" value="F:metallopeptidase activity"/>
    <property type="evidence" value="ECO:0007669"/>
    <property type="project" value="UniProtKB-KW"/>
</dbReference>
<dbReference type="InterPro" id="IPR011249">
    <property type="entry name" value="Metalloenz_LuxS/M16"/>
</dbReference>
<evidence type="ECO:0000256" key="2">
    <source>
        <dbReference type="ARBA" id="ARBA00022670"/>
    </source>
</evidence>
<keyword evidence="4" id="KW-0862">Zinc</keyword>
<accession>A0AA41S2I3</accession>
<dbReference type="GO" id="GO:0006508">
    <property type="term" value="P:proteolysis"/>
    <property type="evidence" value="ECO:0007669"/>
    <property type="project" value="UniProtKB-KW"/>
</dbReference>
<reference evidence="7" key="1">
    <citation type="submission" date="2022-03" db="EMBL/GenBank/DDBJ databases">
        <title>A functionally conserved STORR gene fusion in Papaver species that diverged 16.8 million years ago.</title>
        <authorList>
            <person name="Catania T."/>
        </authorList>
    </citation>
    <scope>NUCLEOTIDE SEQUENCE</scope>
    <source>
        <strain evidence="7">S-191538</strain>
    </source>
</reference>
<evidence type="ECO:0000313" key="8">
    <source>
        <dbReference type="Proteomes" id="UP001177140"/>
    </source>
</evidence>
<dbReference type="Pfam" id="PF00675">
    <property type="entry name" value="Peptidase_M16"/>
    <property type="match status" value="1"/>
</dbReference>
<keyword evidence="8" id="KW-1185">Reference proteome</keyword>
<evidence type="ECO:0000256" key="5">
    <source>
        <dbReference type="ARBA" id="ARBA00023049"/>
    </source>
</evidence>
<evidence type="ECO:0000313" key="7">
    <source>
        <dbReference type="EMBL" id="MCL7027270.1"/>
    </source>
</evidence>
<name>A0AA41S2I3_PAPNU</name>
<dbReference type="PANTHER" id="PTHR43690">
    <property type="entry name" value="NARDILYSIN"/>
    <property type="match status" value="1"/>
</dbReference>
<dbReference type="Gene3D" id="3.30.830.10">
    <property type="entry name" value="Metalloenzyme, LuxS/M16 peptidase-like"/>
    <property type="match status" value="1"/>
</dbReference>
<keyword evidence="2" id="KW-0645">Protease</keyword>
<gene>
    <name evidence="7" type="ORF">MKW94_023898</name>
</gene>
<proteinExistence type="inferred from homology"/>
<keyword evidence="3" id="KW-0378">Hydrolase</keyword>
<evidence type="ECO:0000259" key="6">
    <source>
        <dbReference type="Pfam" id="PF00675"/>
    </source>
</evidence>
<feature type="domain" description="Peptidase M16 N-terminal" evidence="6">
    <location>
        <begin position="19"/>
        <end position="110"/>
    </location>
</feature>
<comment type="similarity">
    <text evidence="1">Belongs to the peptidase M16 family.</text>
</comment>
<dbReference type="InterPro" id="IPR050626">
    <property type="entry name" value="Peptidase_M16"/>
</dbReference>
<sequence>MEHLLSLLNNGVHFDHDRSVVEEEEERGVAHIVEHLAFSATKKYTNHDIVKFLEGAGAEFGACQNASTSADDTIYEFLVPIAKPELLSQAISVLAEFSSEKIWKRKEVLSWKNIEEVAMLMVGCKMHTGI</sequence>
<keyword evidence="5" id="KW-0482">Metalloprotease</keyword>
<dbReference type="PANTHER" id="PTHR43690:SF34">
    <property type="entry name" value="ZINC PROTEASE PQQL-LIKE"/>
    <property type="match status" value="1"/>
</dbReference>
<dbReference type="AlphaFoldDB" id="A0AA41S2I3"/>
<comment type="caution">
    <text evidence="7">The sequence shown here is derived from an EMBL/GenBank/DDBJ whole genome shotgun (WGS) entry which is preliminary data.</text>
</comment>
<dbReference type="InterPro" id="IPR011765">
    <property type="entry name" value="Pept_M16_N"/>
</dbReference>
<dbReference type="EMBL" id="JAJJMA010066286">
    <property type="protein sequence ID" value="MCL7027270.1"/>
    <property type="molecule type" value="Genomic_DNA"/>
</dbReference>
<dbReference type="Proteomes" id="UP001177140">
    <property type="component" value="Unassembled WGS sequence"/>
</dbReference>
<dbReference type="SUPFAM" id="SSF63411">
    <property type="entry name" value="LuxS/MPP-like metallohydrolase"/>
    <property type="match status" value="1"/>
</dbReference>
<organism evidence="7 8">
    <name type="scientific">Papaver nudicaule</name>
    <name type="common">Iceland poppy</name>
    <dbReference type="NCBI Taxonomy" id="74823"/>
    <lineage>
        <taxon>Eukaryota</taxon>
        <taxon>Viridiplantae</taxon>
        <taxon>Streptophyta</taxon>
        <taxon>Embryophyta</taxon>
        <taxon>Tracheophyta</taxon>
        <taxon>Spermatophyta</taxon>
        <taxon>Magnoliopsida</taxon>
        <taxon>Ranunculales</taxon>
        <taxon>Papaveraceae</taxon>
        <taxon>Papaveroideae</taxon>
        <taxon>Papaver</taxon>
    </lineage>
</organism>
<evidence type="ECO:0000256" key="1">
    <source>
        <dbReference type="ARBA" id="ARBA00007261"/>
    </source>
</evidence>